<evidence type="ECO:0000313" key="2">
    <source>
        <dbReference type="EMBL" id="KAF2108217.1"/>
    </source>
</evidence>
<proteinExistence type="predicted"/>
<gene>
    <name evidence="2" type="ORF">BDV96DRAFT_653105</name>
</gene>
<dbReference type="PANTHER" id="PTHR31896">
    <property type="entry name" value="FAMILY REGULATORY PROTEIN, PUTATIVE (AFU_ORTHOLOGUE AFUA_3G14730)-RELATED"/>
    <property type="match status" value="1"/>
</dbReference>
<evidence type="ECO:0000313" key="3">
    <source>
        <dbReference type="Proteomes" id="UP000799770"/>
    </source>
</evidence>
<name>A0A6A5YPA0_9PLEO</name>
<dbReference type="Pfam" id="PF02458">
    <property type="entry name" value="Transferase"/>
    <property type="match status" value="1"/>
</dbReference>
<protein>
    <submittedName>
        <fullName evidence="2">Transferase family-domain-containing protein</fullName>
    </submittedName>
</protein>
<dbReference type="EMBL" id="ML977349">
    <property type="protein sequence ID" value="KAF2108217.1"/>
    <property type="molecule type" value="Genomic_DNA"/>
</dbReference>
<keyword evidence="3" id="KW-1185">Reference proteome</keyword>
<keyword evidence="1 2" id="KW-0808">Transferase</keyword>
<dbReference type="OrthoDB" id="1862401at2759"/>
<sequence>MAEDKTLKLHLSIPDQHVARSYVQTLFLFPFSNQLLVEDAVKALEEGLLVALTRFPYLAGTLGPECPEKGTLTLRYPSKIEPTHVKSLFSYEILAKEEYDYQELKKRGMPTSTFKGRVFAPRTLREHPGVISEDVEGIMDFRFNTAPVIGVEAFFIPGGLALSAYTHHSVMDGTGRAAFLKHFAEDVRNRGTHDLELIRSNADGDDSRINIDARVPHIPFGEPIPEAEVYKHGVEKFKKTLPEGTPCAGKIFVISRKRMEDFREQLISDGIETEKPVSIFNILAALVWIHVTRARKSHLGEYEESSIAIACDVRKRLDPPLKKRYMGNLAFGTKATLPIKLLTTEKFVTNKTIIRTIRCINYNIAKVDNAWILRHLLYFAHRGPITDTELGINFSFGPDMYMTSWLNFEAYEEWNIPGAAPRPEFFRRSHSELDGGIVFLPRPREKINGVDAPYEILVRIAEEDMNRLVSEEQGLSKWCETIY</sequence>
<dbReference type="PANTHER" id="PTHR31896:SF64">
    <property type="entry name" value="TRICHOTHECENE 3-O-ACETYLTRANSFERASE"/>
    <property type="match status" value="1"/>
</dbReference>
<dbReference type="Gene3D" id="3.30.559.10">
    <property type="entry name" value="Chloramphenicol acetyltransferase-like domain"/>
    <property type="match status" value="2"/>
</dbReference>
<organism evidence="2 3">
    <name type="scientific">Lophiotrema nucula</name>
    <dbReference type="NCBI Taxonomy" id="690887"/>
    <lineage>
        <taxon>Eukaryota</taxon>
        <taxon>Fungi</taxon>
        <taxon>Dikarya</taxon>
        <taxon>Ascomycota</taxon>
        <taxon>Pezizomycotina</taxon>
        <taxon>Dothideomycetes</taxon>
        <taxon>Pleosporomycetidae</taxon>
        <taxon>Pleosporales</taxon>
        <taxon>Lophiotremataceae</taxon>
        <taxon>Lophiotrema</taxon>
    </lineage>
</organism>
<dbReference type="Proteomes" id="UP000799770">
    <property type="component" value="Unassembled WGS sequence"/>
</dbReference>
<accession>A0A6A5YPA0</accession>
<reference evidence="2" key="1">
    <citation type="journal article" date="2020" name="Stud. Mycol.">
        <title>101 Dothideomycetes genomes: a test case for predicting lifestyles and emergence of pathogens.</title>
        <authorList>
            <person name="Haridas S."/>
            <person name="Albert R."/>
            <person name="Binder M."/>
            <person name="Bloem J."/>
            <person name="Labutti K."/>
            <person name="Salamov A."/>
            <person name="Andreopoulos B."/>
            <person name="Baker S."/>
            <person name="Barry K."/>
            <person name="Bills G."/>
            <person name="Bluhm B."/>
            <person name="Cannon C."/>
            <person name="Castanera R."/>
            <person name="Culley D."/>
            <person name="Daum C."/>
            <person name="Ezra D."/>
            <person name="Gonzalez J."/>
            <person name="Henrissat B."/>
            <person name="Kuo A."/>
            <person name="Liang C."/>
            <person name="Lipzen A."/>
            <person name="Lutzoni F."/>
            <person name="Magnuson J."/>
            <person name="Mondo S."/>
            <person name="Nolan M."/>
            <person name="Ohm R."/>
            <person name="Pangilinan J."/>
            <person name="Park H.-J."/>
            <person name="Ramirez L."/>
            <person name="Alfaro M."/>
            <person name="Sun H."/>
            <person name="Tritt A."/>
            <person name="Yoshinaga Y."/>
            <person name="Zwiers L.-H."/>
            <person name="Turgeon B."/>
            <person name="Goodwin S."/>
            <person name="Spatafora J."/>
            <person name="Crous P."/>
            <person name="Grigoriev I."/>
        </authorList>
    </citation>
    <scope>NUCLEOTIDE SEQUENCE</scope>
    <source>
        <strain evidence="2">CBS 627.86</strain>
    </source>
</reference>
<evidence type="ECO:0000256" key="1">
    <source>
        <dbReference type="ARBA" id="ARBA00022679"/>
    </source>
</evidence>
<dbReference type="AlphaFoldDB" id="A0A6A5YPA0"/>
<dbReference type="InterPro" id="IPR023213">
    <property type="entry name" value="CAT-like_dom_sf"/>
</dbReference>
<dbReference type="GO" id="GO:0016740">
    <property type="term" value="F:transferase activity"/>
    <property type="evidence" value="ECO:0007669"/>
    <property type="project" value="UniProtKB-KW"/>
</dbReference>
<dbReference type="InterPro" id="IPR051283">
    <property type="entry name" value="Sec_Metabolite_Acyltrans"/>
</dbReference>